<organism evidence="3 4">
    <name type="scientific">Protopolystoma xenopodis</name>
    <dbReference type="NCBI Taxonomy" id="117903"/>
    <lineage>
        <taxon>Eukaryota</taxon>
        <taxon>Metazoa</taxon>
        <taxon>Spiralia</taxon>
        <taxon>Lophotrochozoa</taxon>
        <taxon>Platyhelminthes</taxon>
        <taxon>Monogenea</taxon>
        <taxon>Polyopisthocotylea</taxon>
        <taxon>Polystomatidea</taxon>
        <taxon>Polystomatidae</taxon>
        <taxon>Protopolystoma</taxon>
    </lineage>
</organism>
<dbReference type="PROSITE" id="PS50250">
    <property type="entry name" value="PCI"/>
    <property type="match status" value="1"/>
</dbReference>
<dbReference type="PANTHER" id="PTHR15350:SF2">
    <property type="entry name" value="EUKARYOTIC TRANSLATION INITIATION FACTOR 3 SUBUNIT M"/>
    <property type="match status" value="1"/>
</dbReference>
<dbReference type="GO" id="GO:0005852">
    <property type="term" value="C:eukaryotic translation initiation factor 3 complex"/>
    <property type="evidence" value="ECO:0007669"/>
    <property type="project" value="TreeGrafter"/>
</dbReference>
<comment type="caution">
    <text evidence="3">The sequence shown here is derived from an EMBL/GenBank/DDBJ whole genome shotgun (WGS) entry which is preliminary data.</text>
</comment>
<comment type="similarity">
    <text evidence="1">Belongs to the CSN7/EIF3M family. CSN7 subfamily.</text>
</comment>
<name>A0A448WXC6_9PLAT</name>
<evidence type="ECO:0000313" key="3">
    <source>
        <dbReference type="EMBL" id="VEL22459.1"/>
    </source>
</evidence>
<protein>
    <recommendedName>
        <fullName evidence="2">PCI domain-containing protein</fullName>
    </recommendedName>
</protein>
<dbReference type="SUPFAM" id="SSF46785">
    <property type="entry name" value="Winged helix' DNA-binding domain"/>
    <property type="match status" value="1"/>
</dbReference>
<dbReference type="AlphaFoldDB" id="A0A448WXC6"/>
<evidence type="ECO:0000259" key="2">
    <source>
        <dbReference type="PROSITE" id="PS50250"/>
    </source>
</evidence>
<evidence type="ECO:0000313" key="4">
    <source>
        <dbReference type="Proteomes" id="UP000784294"/>
    </source>
</evidence>
<sequence length="153" mass="17734">MSIKPIQFLEGEPVHKLLTIFVNGTLQDLAQFIEKHPDFIKQNDLSEEACLNKLRMLTLMELAEKSSELDYATVAKELKLEEEKLEFFIIEAVRQRIISCKLDQVQRRIIVTGALPRNFGRAQWKNLYETLLNWRTGLTQVQTSLVHMMKASS</sequence>
<dbReference type="InterPro" id="IPR040750">
    <property type="entry name" value="eIF3m_C_helix"/>
</dbReference>
<dbReference type="GO" id="GO:0002183">
    <property type="term" value="P:cytoplasmic translational initiation"/>
    <property type="evidence" value="ECO:0007669"/>
    <property type="project" value="TreeGrafter"/>
</dbReference>
<keyword evidence="4" id="KW-1185">Reference proteome</keyword>
<gene>
    <name evidence="3" type="ORF">PXEA_LOCUS15899</name>
</gene>
<dbReference type="Proteomes" id="UP000784294">
    <property type="component" value="Unassembled WGS sequence"/>
</dbReference>
<dbReference type="PANTHER" id="PTHR15350">
    <property type="entry name" value="COP9 SIGNALOSOME COMPLEX SUBUNIT 7/DENDRITIC CELL PROTEIN GA17"/>
    <property type="match status" value="1"/>
</dbReference>
<dbReference type="Pfam" id="PF01399">
    <property type="entry name" value="PCI"/>
    <property type="match status" value="1"/>
</dbReference>
<reference evidence="3" key="1">
    <citation type="submission" date="2018-11" db="EMBL/GenBank/DDBJ databases">
        <authorList>
            <consortium name="Pathogen Informatics"/>
        </authorList>
    </citation>
    <scope>NUCLEOTIDE SEQUENCE</scope>
</reference>
<dbReference type="SMART" id="SM00088">
    <property type="entry name" value="PINT"/>
    <property type="match status" value="1"/>
</dbReference>
<proteinExistence type="inferred from homology"/>
<dbReference type="InterPro" id="IPR000717">
    <property type="entry name" value="PCI_dom"/>
</dbReference>
<accession>A0A448WXC6</accession>
<dbReference type="EMBL" id="CAAALY010056542">
    <property type="protein sequence ID" value="VEL22459.1"/>
    <property type="molecule type" value="Genomic_DNA"/>
</dbReference>
<dbReference type="InterPro" id="IPR036390">
    <property type="entry name" value="WH_DNA-bd_sf"/>
</dbReference>
<dbReference type="OrthoDB" id="10267031at2759"/>
<feature type="domain" description="PCI" evidence="2">
    <location>
        <begin position="1"/>
        <end position="116"/>
    </location>
</feature>
<dbReference type="Pfam" id="PF18005">
    <property type="entry name" value="eIF3m_C_helix"/>
    <property type="match status" value="1"/>
</dbReference>
<dbReference type="InterPro" id="IPR045237">
    <property type="entry name" value="COPS7/eIF3m"/>
</dbReference>
<evidence type="ECO:0000256" key="1">
    <source>
        <dbReference type="ARBA" id="ARBA00008482"/>
    </source>
</evidence>